<gene>
    <name evidence="2" type="ORF">DQX05_04230</name>
</gene>
<keyword evidence="1" id="KW-1133">Transmembrane helix</keyword>
<evidence type="ECO:0000313" key="2">
    <source>
        <dbReference type="EMBL" id="RJG26104.1"/>
    </source>
</evidence>
<comment type="caution">
    <text evidence="2">The sequence shown here is derived from an EMBL/GenBank/DDBJ whole genome shotgun (WGS) entry which is preliminary data.</text>
</comment>
<dbReference type="OrthoDB" id="2695971at2"/>
<feature type="transmembrane region" description="Helical" evidence="1">
    <location>
        <begin position="57"/>
        <end position="79"/>
    </location>
</feature>
<feature type="transmembrane region" description="Helical" evidence="1">
    <location>
        <begin position="7"/>
        <end position="27"/>
    </location>
</feature>
<evidence type="ECO:0000313" key="3">
    <source>
        <dbReference type="Proteomes" id="UP000266177"/>
    </source>
</evidence>
<feature type="transmembrane region" description="Helical" evidence="1">
    <location>
        <begin position="138"/>
        <end position="157"/>
    </location>
</feature>
<dbReference type="Proteomes" id="UP000266177">
    <property type="component" value="Unassembled WGS sequence"/>
</dbReference>
<keyword evidence="1" id="KW-0472">Membrane</keyword>
<sequence>MGKNQQVIGIVILAAGLFILLGKWGVFAFIGGNLWPLIMFLVGLGAYGLVRARIAPPVTMVPAGMLTVYGVLFMLTHWISTSLFIWLWPLLLIGVGVGLYGYYVEDPLHPRQAWLGSLMFGGVGIGIFILMLMITISLYMIAIALIVVGVALVFGRLGRRY</sequence>
<name>A0A3A3GMJ6_PANTH</name>
<feature type="transmembrane region" description="Helical" evidence="1">
    <location>
        <begin position="85"/>
        <end position="104"/>
    </location>
</feature>
<dbReference type="AlphaFoldDB" id="A0A3A3GMJ6"/>
<feature type="transmembrane region" description="Helical" evidence="1">
    <location>
        <begin position="33"/>
        <end position="50"/>
    </location>
</feature>
<evidence type="ECO:0000256" key="1">
    <source>
        <dbReference type="SAM" id="Phobius"/>
    </source>
</evidence>
<proteinExistence type="predicted"/>
<protein>
    <submittedName>
        <fullName evidence="2">Glutamate synthase</fullName>
    </submittedName>
</protein>
<dbReference type="EMBL" id="QYZD01000002">
    <property type="protein sequence ID" value="RJG26104.1"/>
    <property type="molecule type" value="Genomic_DNA"/>
</dbReference>
<organism evidence="2 3">
    <name type="scientific">Paenibacillus thiaminolyticus</name>
    <name type="common">Bacillus thiaminolyticus</name>
    <dbReference type="NCBI Taxonomy" id="49283"/>
    <lineage>
        <taxon>Bacteria</taxon>
        <taxon>Bacillati</taxon>
        <taxon>Bacillota</taxon>
        <taxon>Bacilli</taxon>
        <taxon>Bacillales</taxon>
        <taxon>Paenibacillaceae</taxon>
        <taxon>Paenibacillus</taxon>
    </lineage>
</organism>
<dbReference type="RefSeq" id="WP_119791141.1">
    <property type="nucleotide sequence ID" value="NZ_QYZD01000002.1"/>
</dbReference>
<feature type="transmembrane region" description="Helical" evidence="1">
    <location>
        <begin position="113"/>
        <end position="132"/>
    </location>
</feature>
<accession>A0A3A3GMJ6</accession>
<reference evidence="2 3" key="1">
    <citation type="submission" date="2018-09" db="EMBL/GenBank/DDBJ databases">
        <title>Paenibacillus SK2017-BO5.</title>
        <authorList>
            <person name="Piskunova J.V."/>
            <person name="Dubiley S.A."/>
            <person name="Severinov K.V."/>
        </authorList>
    </citation>
    <scope>NUCLEOTIDE SEQUENCE [LARGE SCALE GENOMIC DNA]</scope>
    <source>
        <strain evidence="2 3">BO5</strain>
    </source>
</reference>
<keyword evidence="1" id="KW-0812">Transmembrane</keyword>